<dbReference type="GO" id="GO:0006790">
    <property type="term" value="P:sulfur compound metabolic process"/>
    <property type="evidence" value="ECO:0007669"/>
    <property type="project" value="TreeGrafter"/>
</dbReference>
<proteinExistence type="predicted"/>
<evidence type="ECO:0000313" key="1">
    <source>
        <dbReference type="EMBL" id="SMO33310.1"/>
    </source>
</evidence>
<organism evidence="1 2">
    <name type="scientific">Gracilimonas mengyeensis</name>
    <dbReference type="NCBI Taxonomy" id="1302730"/>
    <lineage>
        <taxon>Bacteria</taxon>
        <taxon>Pseudomonadati</taxon>
        <taxon>Balneolota</taxon>
        <taxon>Balneolia</taxon>
        <taxon>Balneolales</taxon>
        <taxon>Balneolaceae</taxon>
        <taxon>Gracilimonas</taxon>
    </lineage>
</organism>
<dbReference type="InterPro" id="IPR051135">
    <property type="entry name" value="Gal/GlcNAc/GalNAc_ST"/>
</dbReference>
<reference evidence="1 2" key="1">
    <citation type="submission" date="2017-05" db="EMBL/GenBank/DDBJ databases">
        <authorList>
            <person name="Varghese N."/>
            <person name="Submissions S."/>
        </authorList>
    </citation>
    <scope>NUCLEOTIDE SEQUENCE [LARGE SCALE GENOMIC DNA]</scope>
    <source>
        <strain evidence="1 2">DSM 21985</strain>
    </source>
</reference>
<dbReference type="InterPro" id="IPR027417">
    <property type="entry name" value="P-loop_NTPase"/>
</dbReference>
<dbReference type="GO" id="GO:0001517">
    <property type="term" value="F:N-acetylglucosamine 6-O-sulfotransferase activity"/>
    <property type="evidence" value="ECO:0007669"/>
    <property type="project" value="TreeGrafter"/>
</dbReference>
<evidence type="ECO:0000313" key="2">
    <source>
        <dbReference type="Proteomes" id="UP000317557"/>
    </source>
</evidence>
<dbReference type="GO" id="GO:0006044">
    <property type="term" value="P:N-acetylglucosamine metabolic process"/>
    <property type="evidence" value="ECO:0007669"/>
    <property type="project" value="TreeGrafter"/>
</dbReference>
<keyword evidence="2" id="KW-1185">Reference proteome</keyword>
<dbReference type="Proteomes" id="UP000317557">
    <property type="component" value="Unassembled WGS sequence"/>
</dbReference>
<sequence length="331" mass="38637">MKAGITQKDIKDTKNNIFFIVGTSRSGSTLLKSMLSMHSNMVVPPETHFFYFSRVIQNRYEKAHDKQAFSKKLIDFWYNHKTRIKDLGLPKKVVVDIASKLKLTNPYDLFTLLLTLYRKERGAGIVGEKTPRHILYVREILKTYPDAKIISLFRDPRAAAWSEIKAPFGSPSVIVTTRRWRKYVKEHEQLKKLLPENQYLMLRYSDLIANTEGELQKICTFLGMNFEEAMLEYYNREEEGFAAREKSWKNGTLKPLQENRNEEWKSALTAWQITLVEHIAGDYLTRMGYEKSGCGLPFQKKLFYQCVDFSRSIWATLAKTRDEGYKNPSEI</sequence>
<dbReference type="RefSeq" id="WP_185957118.1">
    <property type="nucleotide sequence ID" value="NZ_FXTP01000001.1"/>
</dbReference>
<gene>
    <name evidence="1" type="ORF">SAMN06265219_10192</name>
</gene>
<dbReference type="PANTHER" id="PTHR10704">
    <property type="entry name" value="CARBOHYDRATE SULFOTRANSFERASE"/>
    <property type="match status" value="1"/>
</dbReference>
<dbReference type="SUPFAM" id="SSF52540">
    <property type="entry name" value="P-loop containing nucleoside triphosphate hydrolases"/>
    <property type="match status" value="1"/>
</dbReference>
<dbReference type="EMBL" id="FXTP01000001">
    <property type="protein sequence ID" value="SMO33310.1"/>
    <property type="molecule type" value="Genomic_DNA"/>
</dbReference>
<dbReference type="Pfam" id="PF13469">
    <property type="entry name" value="Sulfotransfer_3"/>
    <property type="match status" value="1"/>
</dbReference>
<accession>A0A521AF31</accession>
<protein>
    <submittedName>
        <fullName evidence="1">Sulfotransferase family protein</fullName>
    </submittedName>
</protein>
<dbReference type="AlphaFoldDB" id="A0A521AF31"/>
<dbReference type="PANTHER" id="PTHR10704:SF44">
    <property type="entry name" value="LD35051P-RELATED"/>
    <property type="match status" value="1"/>
</dbReference>
<name>A0A521AF31_9BACT</name>
<keyword evidence="1" id="KW-0808">Transferase</keyword>
<dbReference type="Gene3D" id="3.40.50.300">
    <property type="entry name" value="P-loop containing nucleotide triphosphate hydrolases"/>
    <property type="match status" value="1"/>
</dbReference>